<protein>
    <submittedName>
        <fullName evidence="2">Unannotated protein</fullName>
    </submittedName>
</protein>
<sequence>MRKTAMKVGVVLASTALLAGCAAGGGAGEAGGTLYVLTNAEQILHLDPQRNYTGADMAFAGATIHRALVTYDEKGNIIPDLATDTGRTSDAGKTWEFTLRDGITYEDGSAIVCDDVKYGMSRSFATDVITDGPAFMVSYLDIPVGEDGASAYKGPYTGEGQELYDDAFKCTDDKNMVIRLNKPVIDFNGAFTLLISSPVPASADTGESYDDRPLASGPYKIETYEKGRELVLVRNENWDPASDPIRKAYPDQIVMEFALDPKVIDERIIASSGPDANAISYGIQLENLGRVFDDPELSKRAIDAYDPYSRYTAVNTKTVPCVEVRKALYYGLDRDALLTLAGGKFAGDLGDGVIKPNLPLDYKKVTGYDDLVVTGSKELATAWMDKAKTACPEVYAKATTTGLTFDYAVSDAADKVAGVWVSSLEANAGIKIVPNPIEPGQYYGIVLGDSQGDLSTAGWGPDWLNASTVVPALFTPDGGFDLSHAAEGDAEAYAEFADIVANGKAEVNREAQGALWAAGNQLAMDRVWVVPTRFGRSQYIHGTGVQGAYFWDAYGWYNLSTLSVK</sequence>
<dbReference type="Pfam" id="PF00496">
    <property type="entry name" value="SBP_bac_5"/>
    <property type="match status" value="1"/>
</dbReference>
<dbReference type="AlphaFoldDB" id="A0A6J6JE64"/>
<accession>A0A6J6JE64</accession>
<dbReference type="SUPFAM" id="SSF53850">
    <property type="entry name" value="Periplasmic binding protein-like II"/>
    <property type="match status" value="1"/>
</dbReference>
<organism evidence="2">
    <name type="scientific">freshwater metagenome</name>
    <dbReference type="NCBI Taxonomy" id="449393"/>
    <lineage>
        <taxon>unclassified sequences</taxon>
        <taxon>metagenomes</taxon>
        <taxon>ecological metagenomes</taxon>
    </lineage>
</organism>
<evidence type="ECO:0000313" key="2">
    <source>
        <dbReference type="EMBL" id="CAB4635417.1"/>
    </source>
</evidence>
<dbReference type="Gene3D" id="3.40.190.10">
    <property type="entry name" value="Periplasmic binding protein-like II"/>
    <property type="match status" value="1"/>
</dbReference>
<gene>
    <name evidence="2" type="ORF">UFOPK2032_00908</name>
</gene>
<dbReference type="PANTHER" id="PTHR30290:SF83">
    <property type="entry name" value="ABC TRANSPORTER SUBSTRATE-BINDING PROTEIN"/>
    <property type="match status" value="1"/>
</dbReference>
<dbReference type="EMBL" id="CAEZVM010000038">
    <property type="protein sequence ID" value="CAB4635417.1"/>
    <property type="molecule type" value="Genomic_DNA"/>
</dbReference>
<dbReference type="GO" id="GO:0015833">
    <property type="term" value="P:peptide transport"/>
    <property type="evidence" value="ECO:0007669"/>
    <property type="project" value="TreeGrafter"/>
</dbReference>
<dbReference type="PROSITE" id="PS51257">
    <property type="entry name" value="PROKAR_LIPOPROTEIN"/>
    <property type="match status" value="1"/>
</dbReference>
<dbReference type="InterPro" id="IPR039424">
    <property type="entry name" value="SBP_5"/>
</dbReference>
<reference evidence="2" key="1">
    <citation type="submission" date="2020-05" db="EMBL/GenBank/DDBJ databases">
        <authorList>
            <person name="Chiriac C."/>
            <person name="Salcher M."/>
            <person name="Ghai R."/>
            <person name="Kavagutti S V."/>
        </authorList>
    </citation>
    <scope>NUCLEOTIDE SEQUENCE</scope>
</reference>
<dbReference type="PANTHER" id="PTHR30290">
    <property type="entry name" value="PERIPLASMIC BINDING COMPONENT OF ABC TRANSPORTER"/>
    <property type="match status" value="1"/>
</dbReference>
<name>A0A6J6JE64_9ZZZZ</name>
<evidence type="ECO:0000259" key="1">
    <source>
        <dbReference type="Pfam" id="PF00496"/>
    </source>
</evidence>
<proteinExistence type="predicted"/>
<feature type="domain" description="Solute-binding protein family 5" evidence="1">
    <location>
        <begin position="77"/>
        <end position="479"/>
    </location>
</feature>
<dbReference type="GO" id="GO:1904680">
    <property type="term" value="F:peptide transmembrane transporter activity"/>
    <property type="evidence" value="ECO:0007669"/>
    <property type="project" value="TreeGrafter"/>
</dbReference>
<dbReference type="InterPro" id="IPR000914">
    <property type="entry name" value="SBP_5_dom"/>
</dbReference>
<dbReference type="Gene3D" id="3.10.105.10">
    <property type="entry name" value="Dipeptide-binding Protein, Domain 3"/>
    <property type="match status" value="1"/>
</dbReference>